<sequence length="400" mass="44524">MQTFDSVWITSLIRRQGFTSKEPRPETVQIDVTADLLPSAALDAQGETQDEAKLAQRLQSLLHRDPALFLERYGCLLSSEELAAFDTPTKEYAVGWHLQQLRRTAAEKATVARNRRFRALRELEATGYFEDKRMLEREPDLYKELVGRFCRTEVLPPDTESLLAEAAGLLQEAEGSEAGVALPVDTAARERARRAERAHEAACPAEAAQPMDTGGAQGGAREGGDRSSEGESTDETSGDEARGSCSDSDADADDNTDDDDDDAYTERGLALIEQERRVEQRPAEGSRADAAGRDTLPRGSCRRRSSASKRSRSAVSDLERQRLREVLLQTMRERFLSGLDAEWFDYSAVDGNDAYDDLEQQARDAEEKYFDESDEEATPAQAQRALRCQHDDTGAGRWDY</sequence>
<dbReference type="AlphaFoldDB" id="A0A7S4B4D7"/>
<dbReference type="Pfam" id="PF09747">
    <property type="entry name" value="CCD97-like_C"/>
    <property type="match status" value="1"/>
</dbReference>
<dbReference type="InterPro" id="IPR040233">
    <property type="entry name" value="CCD97-like_C"/>
</dbReference>
<dbReference type="PANTHER" id="PTHR31840:SF1">
    <property type="entry name" value="COILED-COIL DOMAIN-CONTAINING PROTEIN 97"/>
    <property type="match status" value="1"/>
</dbReference>
<organism evidence="3">
    <name type="scientific">Chrysotila carterae</name>
    <name type="common">Marine alga</name>
    <name type="synonym">Syracosphaera carterae</name>
    <dbReference type="NCBI Taxonomy" id="13221"/>
    <lineage>
        <taxon>Eukaryota</taxon>
        <taxon>Haptista</taxon>
        <taxon>Haptophyta</taxon>
        <taxon>Prymnesiophyceae</taxon>
        <taxon>Isochrysidales</taxon>
        <taxon>Isochrysidaceae</taxon>
        <taxon>Chrysotila</taxon>
    </lineage>
</organism>
<gene>
    <name evidence="3" type="ORF">PCAR00345_LOCUS6250</name>
</gene>
<dbReference type="PANTHER" id="PTHR31840">
    <property type="entry name" value="COILED-COIL DOMAIN-CONTAINING PROTEIN 97"/>
    <property type="match status" value="1"/>
</dbReference>
<feature type="compositionally biased region" description="Basic and acidic residues" evidence="1">
    <location>
        <begin position="188"/>
        <end position="200"/>
    </location>
</feature>
<name>A0A7S4B4D7_CHRCT</name>
<feature type="compositionally biased region" description="Acidic residues" evidence="1">
    <location>
        <begin position="248"/>
        <end position="263"/>
    </location>
</feature>
<feature type="compositionally biased region" description="Basic and acidic residues" evidence="1">
    <location>
        <begin position="273"/>
        <end position="296"/>
    </location>
</feature>
<feature type="region of interest" description="Disordered" evidence="1">
    <location>
        <begin position="188"/>
        <end position="316"/>
    </location>
</feature>
<protein>
    <recommendedName>
        <fullName evidence="2">CCD97-like C-terminal domain-containing protein</fullName>
    </recommendedName>
</protein>
<evidence type="ECO:0000313" key="3">
    <source>
        <dbReference type="EMBL" id="CAE0753663.1"/>
    </source>
</evidence>
<evidence type="ECO:0000256" key="1">
    <source>
        <dbReference type="SAM" id="MobiDB-lite"/>
    </source>
</evidence>
<feature type="compositionally biased region" description="Basic residues" evidence="1">
    <location>
        <begin position="300"/>
        <end position="312"/>
    </location>
</feature>
<dbReference type="EMBL" id="HBIZ01010572">
    <property type="protein sequence ID" value="CAE0753663.1"/>
    <property type="molecule type" value="Transcribed_RNA"/>
</dbReference>
<feature type="region of interest" description="Disordered" evidence="1">
    <location>
        <begin position="365"/>
        <end position="400"/>
    </location>
</feature>
<reference evidence="3" key="1">
    <citation type="submission" date="2021-01" db="EMBL/GenBank/DDBJ databases">
        <authorList>
            <person name="Corre E."/>
            <person name="Pelletier E."/>
            <person name="Niang G."/>
            <person name="Scheremetjew M."/>
            <person name="Finn R."/>
            <person name="Kale V."/>
            <person name="Holt S."/>
            <person name="Cochrane G."/>
            <person name="Meng A."/>
            <person name="Brown T."/>
            <person name="Cohen L."/>
        </authorList>
    </citation>
    <scope>NUCLEOTIDE SEQUENCE</scope>
    <source>
        <strain evidence="3">CCMP645</strain>
    </source>
</reference>
<feature type="compositionally biased region" description="Basic and acidic residues" evidence="1">
    <location>
        <begin position="388"/>
        <end position="400"/>
    </location>
</feature>
<feature type="domain" description="CCD97-like C-terminal" evidence="2">
    <location>
        <begin position="114"/>
        <end position="372"/>
    </location>
</feature>
<dbReference type="InterPro" id="IPR018613">
    <property type="entry name" value="Ccdc97-like"/>
</dbReference>
<evidence type="ECO:0000259" key="2">
    <source>
        <dbReference type="Pfam" id="PF09747"/>
    </source>
</evidence>
<proteinExistence type="predicted"/>
<accession>A0A7S4B4D7</accession>